<dbReference type="InterPro" id="IPR022742">
    <property type="entry name" value="Hydrolase_4"/>
</dbReference>
<name>A0A1Y2AL45_9FUNG</name>
<dbReference type="Proteomes" id="UP000193920">
    <property type="component" value="Unassembled WGS sequence"/>
</dbReference>
<evidence type="ECO:0000313" key="2">
    <source>
        <dbReference type="EMBL" id="ORY22675.1"/>
    </source>
</evidence>
<sequence>MVDTTDKTYFKIQTSLGYDIACVFRPCKNPDNEKKNGTAILCHGLLSGKENPLMTALANSLSDIFSICQLDFHGNGNSGGETAYGNYYDEADDIREVVLHLRTMGKNVTTILGHSKAGSVVLLYAVKYGDVPQVINVSGRFDLSSMPSNRFTPAQNKLLKEKGEFIWMLYGKNGKRVQTPEGIITEDIEKNEDLLDTDGEKLRKYIVRQKDIERRYALDMNIIKKIDPEKTRILTVHGEADDTVPVKNGYLHDEALADLKKDNQPIHTLQILPNVSHSYRIKEEQEKLIEAILNWIH</sequence>
<dbReference type="STRING" id="1754190.A0A1Y2AL45"/>
<dbReference type="OrthoDB" id="9988524at2759"/>
<dbReference type="PANTHER" id="PTHR42886">
    <property type="entry name" value="RE40534P-RELATED"/>
    <property type="match status" value="1"/>
</dbReference>
<accession>A0A1Y2AL45</accession>
<dbReference type="PANTHER" id="PTHR42886:SF53">
    <property type="entry name" value="ALPHA_BETA-HYDROLASES SUPERFAMILY PROTEIN"/>
    <property type="match status" value="1"/>
</dbReference>
<dbReference type="GO" id="GO:0016787">
    <property type="term" value="F:hydrolase activity"/>
    <property type="evidence" value="ECO:0007669"/>
    <property type="project" value="UniProtKB-KW"/>
</dbReference>
<keyword evidence="3" id="KW-1185">Reference proteome</keyword>
<evidence type="ECO:0000313" key="3">
    <source>
        <dbReference type="Proteomes" id="UP000193920"/>
    </source>
</evidence>
<dbReference type="SUPFAM" id="SSF53474">
    <property type="entry name" value="alpha/beta-Hydrolases"/>
    <property type="match status" value="1"/>
</dbReference>
<dbReference type="AlphaFoldDB" id="A0A1Y2AL45"/>
<reference evidence="2 3" key="1">
    <citation type="submission" date="2016-08" db="EMBL/GenBank/DDBJ databases">
        <title>A Parts List for Fungal Cellulosomes Revealed by Comparative Genomics.</title>
        <authorList>
            <consortium name="DOE Joint Genome Institute"/>
            <person name="Haitjema C.H."/>
            <person name="Gilmore S.P."/>
            <person name="Henske J.K."/>
            <person name="Solomon K.V."/>
            <person name="De Groot R."/>
            <person name="Kuo A."/>
            <person name="Mondo S.J."/>
            <person name="Salamov A.A."/>
            <person name="Labutti K."/>
            <person name="Zhao Z."/>
            <person name="Chiniquy J."/>
            <person name="Barry K."/>
            <person name="Brewer H.M."/>
            <person name="Purvine S.O."/>
            <person name="Wright A.T."/>
            <person name="Boxma B."/>
            <person name="Van Alen T."/>
            <person name="Hackstein J.H."/>
            <person name="Baker S.E."/>
            <person name="Grigoriev I.V."/>
            <person name="O'Malley M.A."/>
        </authorList>
    </citation>
    <scope>NUCLEOTIDE SEQUENCE [LARGE SCALE GENOMIC DNA]</scope>
    <source>
        <strain evidence="2 3">G1</strain>
    </source>
</reference>
<feature type="domain" description="Serine aminopeptidase S33" evidence="1">
    <location>
        <begin position="36"/>
        <end position="253"/>
    </location>
</feature>
<dbReference type="Gene3D" id="3.40.50.1820">
    <property type="entry name" value="alpha/beta hydrolase"/>
    <property type="match status" value="1"/>
</dbReference>
<keyword evidence="2" id="KW-0378">Hydrolase</keyword>
<proteinExistence type="predicted"/>
<organism evidence="2 3">
    <name type="scientific">Neocallimastix californiae</name>
    <dbReference type="NCBI Taxonomy" id="1754190"/>
    <lineage>
        <taxon>Eukaryota</taxon>
        <taxon>Fungi</taxon>
        <taxon>Fungi incertae sedis</taxon>
        <taxon>Chytridiomycota</taxon>
        <taxon>Chytridiomycota incertae sedis</taxon>
        <taxon>Neocallimastigomycetes</taxon>
        <taxon>Neocallimastigales</taxon>
        <taxon>Neocallimastigaceae</taxon>
        <taxon>Neocallimastix</taxon>
    </lineage>
</organism>
<evidence type="ECO:0000259" key="1">
    <source>
        <dbReference type="Pfam" id="PF12146"/>
    </source>
</evidence>
<dbReference type="EMBL" id="MCOG01000244">
    <property type="protein sequence ID" value="ORY22675.1"/>
    <property type="molecule type" value="Genomic_DNA"/>
</dbReference>
<comment type="caution">
    <text evidence="2">The sequence shown here is derived from an EMBL/GenBank/DDBJ whole genome shotgun (WGS) entry which is preliminary data.</text>
</comment>
<dbReference type="InterPro" id="IPR029058">
    <property type="entry name" value="AB_hydrolase_fold"/>
</dbReference>
<dbReference type="Pfam" id="PF12146">
    <property type="entry name" value="Hydrolase_4"/>
    <property type="match status" value="1"/>
</dbReference>
<gene>
    <name evidence="2" type="ORF">LY90DRAFT_675820</name>
</gene>
<protein>
    <submittedName>
        <fullName evidence="2">Alpha/beta-hydrolase</fullName>
    </submittedName>
</protein>